<keyword evidence="2" id="KW-1185">Reference proteome</keyword>
<dbReference type="InterPro" id="IPR011042">
    <property type="entry name" value="6-blade_b-propeller_TolB-like"/>
</dbReference>
<dbReference type="SUPFAM" id="SSF63829">
    <property type="entry name" value="Calcium-dependent phosphotriesterase"/>
    <property type="match status" value="1"/>
</dbReference>
<organism evidence="1 2">
    <name type="scientific">Granulicella pectinivorans</name>
    <dbReference type="NCBI Taxonomy" id="474950"/>
    <lineage>
        <taxon>Bacteria</taxon>
        <taxon>Pseudomonadati</taxon>
        <taxon>Acidobacteriota</taxon>
        <taxon>Terriglobia</taxon>
        <taxon>Terriglobales</taxon>
        <taxon>Acidobacteriaceae</taxon>
        <taxon>Granulicella</taxon>
    </lineage>
</organism>
<dbReference type="AlphaFoldDB" id="A0A1I6MES9"/>
<protein>
    <submittedName>
        <fullName evidence="1">Uncharacterized protein</fullName>
    </submittedName>
</protein>
<dbReference type="Gene3D" id="2.120.10.30">
    <property type="entry name" value="TolB, C-terminal domain"/>
    <property type="match status" value="1"/>
</dbReference>
<name>A0A1I6MES9_9BACT</name>
<accession>A0A1I6MES9</accession>
<evidence type="ECO:0000313" key="1">
    <source>
        <dbReference type="EMBL" id="SFS14210.1"/>
    </source>
</evidence>
<evidence type="ECO:0000313" key="2">
    <source>
        <dbReference type="Proteomes" id="UP000199024"/>
    </source>
</evidence>
<proteinExistence type="predicted"/>
<gene>
    <name evidence="1" type="ORF">SAMN05421771_2486</name>
</gene>
<dbReference type="Proteomes" id="UP000199024">
    <property type="component" value="Unassembled WGS sequence"/>
</dbReference>
<dbReference type="STRING" id="474950.SAMN05421771_2486"/>
<reference evidence="1 2" key="1">
    <citation type="submission" date="2016-10" db="EMBL/GenBank/DDBJ databases">
        <authorList>
            <person name="de Groot N.N."/>
        </authorList>
    </citation>
    <scope>NUCLEOTIDE SEQUENCE [LARGE SCALE GENOMIC DNA]</scope>
    <source>
        <strain evidence="1 2">DSM 21001</strain>
    </source>
</reference>
<sequence>MLLSSPGFLLLRAAGITLNNNMTRTLTALALITLSVAATAQGTKLWTTDRYETLERGTTSGVAIRNDGRLTPAPATTLAFTSSGNYIWSVAGDAKGNAYLGMGGTSSGGATVQRVAADGKATKIFEGKELGVQALRLAADGTVYVATNPDGKVYRVSPSGGPPIVVFDPASTAEHSKYLWDMAVSASGDLYVAAGAPAAVYRVTQNKPELLFKTTDQHIRSLLLAHDGQLWAGTDGGGVIYRFEPKTAGAKPFAMYAATEREITALTEDAAGNVYAAAVGSKSTSSLPPLPVTGAVGVTISFVQPGSAGAVVGSTVIPEGSVLYRIAADGAPSKLLSLKEDVVYGLAVKDGALIASTGNRGRVYAVDLGAPGRFSDIAHLEASQGTALATAPHGDLLLGTSNSGKLYRLGGVAKAPTYVSEVFDAGGLSRWGRPEVRTDTPYTLSLRVGNVPSPAEGWSDWIKLDAGAKVPNARFAQWRLELAPTTAVEAVAINYLPRNVAPVVDDIAVQTGARVTANPVATVTTVQIPFPAPPAATGFTVPMTDTSPLTGQKDRSAITVRWAAHDDNGDDLMFAVWFRGVGENNFHLLKENLSDRFYSFDAATLPDGPYVLKVIASDGPSHPDPETLTAERVSGPFVVDTTAPVVSGLKATRAAKTIAASCEATDATSPIAHAEYSLDAGPWQYLEPTGTLSDAKHEAYEFSIPLTDKSTSSEHVLAVRVYDRYENIGTAKVIVR</sequence>
<dbReference type="EMBL" id="FOZL01000001">
    <property type="protein sequence ID" value="SFS14210.1"/>
    <property type="molecule type" value="Genomic_DNA"/>
</dbReference>